<feature type="domain" description="Fibronectin type-III" evidence="2">
    <location>
        <begin position="510"/>
        <end position="605"/>
    </location>
</feature>
<accession>A0ABX1RQW8</accession>
<proteinExistence type="predicted"/>
<protein>
    <recommendedName>
        <fullName evidence="2">Fibronectin type-III domain-containing protein</fullName>
    </recommendedName>
</protein>
<dbReference type="Gene3D" id="2.60.40.10">
    <property type="entry name" value="Immunoglobulins"/>
    <property type="match status" value="4"/>
</dbReference>
<evidence type="ECO:0000256" key="1">
    <source>
        <dbReference type="SAM" id="SignalP"/>
    </source>
</evidence>
<dbReference type="SUPFAM" id="SSF49265">
    <property type="entry name" value="Fibronectin type III"/>
    <property type="match status" value="2"/>
</dbReference>
<name>A0ABX1RQW8_9FLAO</name>
<keyword evidence="1" id="KW-0732">Signal</keyword>
<keyword evidence="4" id="KW-1185">Reference proteome</keyword>
<dbReference type="PROSITE" id="PS50853">
    <property type="entry name" value="FN3"/>
    <property type="match status" value="1"/>
</dbReference>
<sequence length="697" mass="79316">MKTKIILFLFLAGFCLKSSYAQQPIGDDTPAIMVRARVINNTVKLRWAPNTPTLWKYANQYGYYIERHTILRGDVILEPREIKRLNNAPIKPRPMMEWESFTEQNDMAAIAAQALYGEDFEVDMQEGGNPMMQILNQAQILEQRFAFALYAADLNYGVAEFSGLAFEDVSLISGEKYLYKIIPAIPIEKMTIKPGVAYIGLSDVKNLPKPQEFVGVFKDHNVLLTWNYKILESQYNSYILERSSDQGSTFQQVSKEPLTPLSDPEIQNTGRMVYMDSLPQNNKEYQYRIKGISPFGEVGPASVLVKGMGQKGQYFNPAIINTSLSKDQKSAVITWEFPEEGLEGLSHFQVVRADEVKGHFVPVISKIDKNLRSAIVPDIQIINYYSVTAVGLDGSKRHSFPAMVQPDDAIPPLDPRGLIGEIDSTGVVTLQWTKNLEPDLLGYRVFRANLEGEEFTQITFKPIPQNTITDTIPIKTLVKKVYYKVQAFDKRYNPSGFSEILELKRPDIIPPTPPVFTKFKTEGGKVFLNWIPSSSEDATKTLIYRKEKGKAEDWQLIADKDISIKSHADTYVKESTHYLYTLLTMDESGLESEPVRPISISTPTSKVKPEISRFTATTNRELKHILLSWNYREKGVTEMQLFKAKEGEQPTLYRVFENDEKQYLDSDLLINTSYTYLLQAVFDNGSRSKMTKEEIKY</sequence>
<gene>
    <name evidence="3" type="ORF">HHX25_00380</name>
</gene>
<feature type="signal peptide" evidence="1">
    <location>
        <begin position="1"/>
        <end position="21"/>
    </location>
</feature>
<dbReference type="RefSeq" id="WP_169668936.1">
    <property type="nucleotide sequence ID" value="NZ_JABBHF010000001.1"/>
</dbReference>
<reference evidence="3 4" key="1">
    <citation type="submission" date="2020-04" db="EMBL/GenBank/DDBJ databases">
        <title>A Flavivirga sp. nov.</title>
        <authorList>
            <person name="Sun X."/>
        </authorList>
    </citation>
    <scope>NUCLEOTIDE SEQUENCE [LARGE SCALE GENOMIC DNA]</scope>
    <source>
        <strain evidence="3 4">Y03</strain>
    </source>
</reference>
<evidence type="ECO:0000313" key="4">
    <source>
        <dbReference type="Proteomes" id="UP000746690"/>
    </source>
</evidence>
<dbReference type="InterPro" id="IPR036116">
    <property type="entry name" value="FN3_sf"/>
</dbReference>
<dbReference type="Proteomes" id="UP000746690">
    <property type="component" value="Unassembled WGS sequence"/>
</dbReference>
<organism evidence="3 4">
    <name type="scientific">Flavivirga algicola</name>
    <dbReference type="NCBI Taxonomy" id="2729136"/>
    <lineage>
        <taxon>Bacteria</taxon>
        <taxon>Pseudomonadati</taxon>
        <taxon>Bacteroidota</taxon>
        <taxon>Flavobacteriia</taxon>
        <taxon>Flavobacteriales</taxon>
        <taxon>Flavobacteriaceae</taxon>
        <taxon>Flavivirga</taxon>
    </lineage>
</organism>
<dbReference type="EMBL" id="JABBHF010000001">
    <property type="protein sequence ID" value="NMH85949.1"/>
    <property type="molecule type" value="Genomic_DNA"/>
</dbReference>
<dbReference type="InterPro" id="IPR013783">
    <property type="entry name" value="Ig-like_fold"/>
</dbReference>
<dbReference type="InterPro" id="IPR003961">
    <property type="entry name" value="FN3_dom"/>
</dbReference>
<comment type="caution">
    <text evidence="3">The sequence shown here is derived from an EMBL/GenBank/DDBJ whole genome shotgun (WGS) entry which is preliminary data.</text>
</comment>
<evidence type="ECO:0000259" key="2">
    <source>
        <dbReference type="PROSITE" id="PS50853"/>
    </source>
</evidence>
<feature type="chain" id="PRO_5046325365" description="Fibronectin type-III domain-containing protein" evidence="1">
    <location>
        <begin position="22"/>
        <end position="697"/>
    </location>
</feature>
<evidence type="ECO:0000313" key="3">
    <source>
        <dbReference type="EMBL" id="NMH85949.1"/>
    </source>
</evidence>